<dbReference type="RefSeq" id="XP_018992493.1">
    <property type="nucleotide sequence ID" value="XM_019140002.1"/>
</dbReference>
<dbReference type="Proteomes" id="UP000094065">
    <property type="component" value="Unassembled WGS sequence"/>
</dbReference>
<feature type="compositionally biased region" description="Acidic residues" evidence="1">
    <location>
        <begin position="257"/>
        <end position="268"/>
    </location>
</feature>
<feature type="region of interest" description="Disordered" evidence="1">
    <location>
        <begin position="242"/>
        <end position="306"/>
    </location>
</feature>
<evidence type="ECO:0000256" key="1">
    <source>
        <dbReference type="SAM" id="MobiDB-lite"/>
    </source>
</evidence>
<feature type="compositionally biased region" description="Acidic residues" evidence="1">
    <location>
        <begin position="185"/>
        <end position="197"/>
    </location>
</feature>
<organism evidence="2 3">
    <name type="scientific">Cryptococcus amylolentus CBS 6039</name>
    <dbReference type="NCBI Taxonomy" id="1295533"/>
    <lineage>
        <taxon>Eukaryota</taxon>
        <taxon>Fungi</taxon>
        <taxon>Dikarya</taxon>
        <taxon>Basidiomycota</taxon>
        <taxon>Agaricomycotina</taxon>
        <taxon>Tremellomycetes</taxon>
        <taxon>Tremellales</taxon>
        <taxon>Cryptococcaceae</taxon>
        <taxon>Cryptococcus</taxon>
    </lineage>
</organism>
<dbReference type="GeneID" id="30156959"/>
<dbReference type="EMBL" id="AWGJ01000008">
    <property type="protein sequence ID" value="ODN77119.1"/>
    <property type="molecule type" value="Genomic_DNA"/>
</dbReference>
<evidence type="ECO:0000313" key="3">
    <source>
        <dbReference type="Proteomes" id="UP000094065"/>
    </source>
</evidence>
<keyword evidence="3" id="KW-1185">Reference proteome</keyword>
<dbReference type="AlphaFoldDB" id="A0A1E3HLA6"/>
<dbReference type="OrthoDB" id="2573023at2759"/>
<feature type="region of interest" description="Disordered" evidence="1">
    <location>
        <begin position="1"/>
        <end position="31"/>
    </location>
</feature>
<protein>
    <submittedName>
        <fullName evidence="2">Uncharacterized protein</fullName>
    </submittedName>
</protein>
<accession>A0A1E3HLA6</accession>
<evidence type="ECO:0000313" key="2">
    <source>
        <dbReference type="EMBL" id="ODN77119.1"/>
    </source>
</evidence>
<gene>
    <name evidence="2" type="ORF">L202_05650</name>
</gene>
<feature type="region of interest" description="Disordered" evidence="1">
    <location>
        <begin position="138"/>
        <end position="200"/>
    </location>
</feature>
<comment type="caution">
    <text evidence="2">The sequence shown here is derived from an EMBL/GenBank/DDBJ whole genome shotgun (WGS) entry which is preliminary data.</text>
</comment>
<proteinExistence type="predicted"/>
<name>A0A1E3HLA6_9TREE</name>
<reference evidence="2 3" key="1">
    <citation type="submission" date="2016-06" db="EMBL/GenBank/DDBJ databases">
        <title>Evolution of pathogenesis and genome organization in the Tremellales.</title>
        <authorList>
            <person name="Cuomo C."/>
            <person name="Litvintseva A."/>
            <person name="Heitman J."/>
            <person name="Chen Y."/>
            <person name="Sun S."/>
            <person name="Springer D."/>
            <person name="Dromer F."/>
            <person name="Young S."/>
            <person name="Zeng Q."/>
            <person name="Chapman S."/>
            <person name="Gujja S."/>
            <person name="Saif S."/>
            <person name="Birren B."/>
        </authorList>
    </citation>
    <scope>NUCLEOTIDE SEQUENCE [LARGE SCALE GENOMIC DNA]</scope>
    <source>
        <strain evidence="2 3">CBS 6039</strain>
    </source>
</reference>
<sequence>MSSTIYHPAPMPHSHSPSPIPFYQSNAMSPTTTKRLRSCLSPTRTRCSSPALYPNAGSGKFEAAGGRGVGEQGGKRVKTVRWQELNGCAVASFHDTYSHEEYDRTPLEPPAPEERECVLPERGSRCLSAILSSSTSFYSAPTMYDDDEEEEEDDDLRACSSDLDSFMLQTPPSTEVHSEDGDPSDRDEEGEEEEDGWDSCMQRRRMMFSRLCARKGAEGERYPEFEGYKSLSATLVQLLQSVGCDDGDATEAARGENEEEEDDEEEEEERGRDRGLNIFGLSSLPPRQEEAIETGTPSLVSTEEAESEIEWSIRSPDGGSCGSGFPVILGRPIRGESLDLVSGVEGGDADKVQMASAYAGERWRRASD</sequence>
<feature type="compositionally biased region" description="Acidic residues" evidence="1">
    <location>
        <begin position="144"/>
        <end position="155"/>
    </location>
</feature>